<dbReference type="EMBL" id="QNRE01000006">
    <property type="protein sequence ID" value="RBO90306.1"/>
    <property type="molecule type" value="Genomic_DNA"/>
</dbReference>
<protein>
    <recommendedName>
        <fullName evidence="3">Excreted virulence factor EspC (Type VII ESX diderm)</fullName>
    </recommendedName>
</protein>
<dbReference type="AlphaFoldDB" id="A0A366DJV5"/>
<evidence type="ECO:0000313" key="1">
    <source>
        <dbReference type="EMBL" id="RBO90306.1"/>
    </source>
</evidence>
<keyword evidence="2" id="KW-1185">Reference proteome</keyword>
<accession>A0A366DJV5</accession>
<name>A0A366DJV5_9NOCA</name>
<reference evidence="1 2" key="1">
    <citation type="submission" date="2018-06" db="EMBL/GenBank/DDBJ databases">
        <title>Genomic Encyclopedia of Type Strains, Phase IV (KMG-IV): sequencing the most valuable type-strain genomes for metagenomic binning, comparative biology and taxonomic classification.</title>
        <authorList>
            <person name="Goeker M."/>
        </authorList>
    </citation>
    <scope>NUCLEOTIDE SEQUENCE [LARGE SCALE GENOMIC DNA]</scope>
    <source>
        <strain evidence="1 2">DSM 44599</strain>
    </source>
</reference>
<evidence type="ECO:0000313" key="2">
    <source>
        <dbReference type="Proteomes" id="UP000252586"/>
    </source>
</evidence>
<gene>
    <name evidence="1" type="ORF">DFR74_106191</name>
</gene>
<organism evidence="1 2">
    <name type="scientific">Nocardia puris</name>
    <dbReference type="NCBI Taxonomy" id="208602"/>
    <lineage>
        <taxon>Bacteria</taxon>
        <taxon>Bacillati</taxon>
        <taxon>Actinomycetota</taxon>
        <taxon>Actinomycetes</taxon>
        <taxon>Mycobacteriales</taxon>
        <taxon>Nocardiaceae</taxon>
        <taxon>Nocardia</taxon>
    </lineage>
</organism>
<dbReference type="Proteomes" id="UP000252586">
    <property type="component" value="Unassembled WGS sequence"/>
</dbReference>
<dbReference type="STRING" id="1210090.GCA_001613185_04653"/>
<sequence length="117" mass="12736">MIVQAPNAISVDPDEVRNHAAKLVTLMDSLSRCLEAATYLRSADDGYGLIPRPIVQLIMDDNHRNTITAIRKLSEDVARLPDLLNIVATTFDEKDAAFSKSLTELRDEIVDAGGSAA</sequence>
<proteinExistence type="predicted"/>
<evidence type="ECO:0008006" key="3">
    <source>
        <dbReference type="Google" id="ProtNLM"/>
    </source>
</evidence>
<comment type="caution">
    <text evidence="1">The sequence shown here is derived from an EMBL/GenBank/DDBJ whole genome shotgun (WGS) entry which is preliminary data.</text>
</comment>
<dbReference type="OrthoDB" id="4555071at2"/>
<dbReference type="RefSeq" id="WP_067511324.1">
    <property type="nucleotide sequence ID" value="NZ_CP107943.1"/>
</dbReference>